<comment type="subcellular location">
    <subcellularLocation>
        <location evidence="1">Membrane</location>
        <topology evidence="1">Multi-pass membrane protein</topology>
    </subcellularLocation>
</comment>
<dbReference type="GO" id="GO:0032153">
    <property type="term" value="C:cell division site"/>
    <property type="evidence" value="ECO:0007669"/>
    <property type="project" value="TreeGrafter"/>
</dbReference>
<dbReference type="GO" id="GO:0005886">
    <property type="term" value="C:plasma membrane"/>
    <property type="evidence" value="ECO:0007669"/>
    <property type="project" value="TreeGrafter"/>
</dbReference>
<feature type="transmembrane region" description="Helical" evidence="8">
    <location>
        <begin position="142"/>
        <end position="160"/>
    </location>
</feature>
<feature type="transmembrane region" description="Helical" evidence="8">
    <location>
        <begin position="370"/>
        <end position="391"/>
    </location>
</feature>
<dbReference type="PROSITE" id="PS00428">
    <property type="entry name" value="FTSW_RODA_SPOVE"/>
    <property type="match status" value="1"/>
</dbReference>
<sequence>MNSFREKTVGWDWLTIVVVAALVLMGIVNIYSAAYNPERPFLFDIKTLYGKQIMWIGIGLFLGIVISLIEAEFIRKLTPLAFVTVLILLVLVLFTEPINGARSWLGVGPFGVQPSEFSKLTTALMLAYIISENRGKLISKRSLFLALSVVIGTMLLVLIQNDTGTFLVFTAFFFVMYREGITFDPIILFFSNRVLGLRFKHTFVGIHFIPVLFIIIFLSIITLYFTESKHTFSFLPGYDLPGWMLLLIIISVLFIISFFINQKLAAQRNKKKMRAAILIVYIVTVGLVGLISYTYLNVLQVHQKDRIDLWLGKIQDQDGKDYNRNRALAAVGSGGFSGVGYHEAILSSPRSKHVPESETDFIFSVYSEEWGFVGSATLVVLFTVLLVRIIVIAERQKSRFARVYANSVAMIIFYHFAINVGMNIGIIPVIGIPLPFFSYGGSSMMSFLIMILILLKLDSQRKDVLA</sequence>
<evidence type="ECO:0000256" key="5">
    <source>
        <dbReference type="ARBA" id="ARBA00023136"/>
    </source>
</evidence>
<organism evidence="9 10">
    <name type="scientific">Brumimicrobium glaciale</name>
    <dbReference type="NCBI Taxonomy" id="200475"/>
    <lineage>
        <taxon>Bacteria</taxon>
        <taxon>Pseudomonadati</taxon>
        <taxon>Bacteroidota</taxon>
        <taxon>Flavobacteriia</taxon>
        <taxon>Flavobacteriales</taxon>
        <taxon>Crocinitomicaceae</taxon>
        <taxon>Brumimicrobium</taxon>
    </lineage>
</organism>
<evidence type="ECO:0000256" key="1">
    <source>
        <dbReference type="ARBA" id="ARBA00004141"/>
    </source>
</evidence>
<evidence type="ECO:0000256" key="8">
    <source>
        <dbReference type="SAM" id="Phobius"/>
    </source>
</evidence>
<feature type="transmembrane region" description="Helical" evidence="8">
    <location>
        <begin position="110"/>
        <end position="130"/>
    </location>
</feature>
<feature type="transmembrane region" description="Helical" evidence="8">
    <location>
        <begin position="436"/>
        <end position="455"/>
    </location>
</feature>
<proteinExistence type="predicted"/>
<feature type="transmembrane region" description="Helical" evidence="8">
    <location>
        <begin position="273"/>
        <end position="296"/>
    </location>
</feature>
<name>A0A4Q4KPQ1_9FLAO</name>
<dbReference type="PANTHER" id="PTHR30474">
    <property type="entry name" value="CELL CYCLE PROTEIN"/>
    <property type="match status" value="1"/>
</dbReference>
<feature type="transmembrane region" description="Helical" evidence="8">
    <location>
        <begin position="202"/>
        <end position="225"/>
    </location>
</feature>
<feature type="transmembrane region" description="Helical" evidence="8">
    <location>
        <begin position="240"/>
        <end position="261"/>
    </location>
</feature>
<dbReference type="RefSeq" id="WP_130091875.1">
    <property type="nucleotide sequence ID" value="NZ_SETE01000001.1"/>
</dbReference>
<dbReference type="NCBIfam" id="NF037961">
    <property type="entry name" value="RodA_shape"/>
    <property type="match status" value="1"/>
</dbReference>
<gene>
    <name evidence="9" type="ORF">ERX46_00535</name>
</gene>
<reference evidence="9 10" key="1">
    <citation type="submission" date="2019-02" db="EMBL/GenBank/DDBJ databases">
        <title>Genome sequence of the sea-ice species Brumimicrobium glaciale.</title>
        <authorList>
            <person name="Bowman J.P."/>
        </authorList>
    </citation>
    <scope>NUCLEOTIDE SEQUENCE [LARGE SCALE GENOMIC DNA]</scope>
    <source>
        <strain evidence="9 10">IC156</strain>
    </source>
</reference>
<dbReference type="EMBL" id="SETE01000001">
    <property type="protein sequence ID" value="RYM35508.1"/>
    <property type="molecule type" value="Genomic_DNA"/>
</dbReference>
<keyword evidence="5 8" id="KW-0472">Membrane</keyword>
<keyword evidence="2 8" id="KW-0812">Transmembrane</keyword>
<evidence type="ECO:0000256" key="7">
    <source>
        <dbReference type="ARBA" id="ARBA00033270"/>
    </source>
</evidence>
<dbReference type="Pfam" id="PF01098">
    <property type="entry name" value="FTSW_RODA_SPOVE"/>
    <property type="match status" value="2"/>
</dbReference>
<dbReference type="GO" id="GO:0008360">
    <property type="term" value="P:regulation of cell shape"/>
    <property type="evidence" value="ECO:0007669"/>
    <property type="project" value="UniProtKB-KW"/>
</dbReference>
<dbReference type="Proteomes" id="UP000293952">
    <property type="component" value="Unassembled WGS sequence"/>
</dbReference>
<accession>A0A4Q4KPQ1</accession>
<dbReference type="InterPro" id="IPR018365">
    <property type="entry name" value="Cell_cycle_FtsW-rel_CS"/>
</dbReference>
<evidence type="ECO:0000256" key="2">
    <source>
        <dbReference type="ARBA" id="ARBA00022692"/>
    </source>
</evidence>
<evidence type="ECO:0000256" key="3">
    <source>
        <dbReference type="ARBA" id="ARBA00022960"/>
    </source>
</evidence>
<dbReference type="InterPro" id="IPR001182">
    <property type="entry name" value="FtsW/RodA"/>
</dbReference>
<protein>
    <recommendedName>
        <fullName evidence="7">Cell wall polymerase</fullName>
    </recommendedName>
    <alternativeName>
        <fullName evidence="6">Peptidoglycan polymerase</fullName>
    </alternativeName>
</protein>
<evidence type="ECO:0000256" key="6">
    <source>
        <dbReference type="ARBA" id="ARBA00032370"/>
    </source>
</evidence>
<dbReference type="GO" id="GO:0051301">
    <property type="term" value="P:cell division"/>
    <property type="evidence" value="ECO:0007669"/>
    <property type="project" value="InterPro"/>
</dbReference>
<dbReference type="GO" id="GO:0015648">
    <property type="term" value="F:lipid-linked peptidoglycan transporter activity"/>
    <property type="evidence" value="ECO:0007669"/>
    <property type="project" value="TreeGrafter"/>
</dbReference>
<feature type="transmembrane region" description="Helical" evidence="8">
    <location>
        <begin position="403"/>
        <end position="430"/>
    </location>
</feature>
<keyword evidence="4 8" id="KW-1133">Transmembrane helix</keyword>
<keyword evidence="10" id="KW-1185">Reference proteome</keyword>
<feature type="transmembrane region" description="Helical" evidence="8">
    <location>
        <begin position="53"/>
        <end position="73"/>
    </location>
</feature>
<dbReference type="PANTHER" id="PTHR30474:SF1">
    <property type="entry name" value="PEPTIDOGLYCAN GLYCOSYLTRANSFERASE MRDB"/>
    <property type="match status" value="1"/>
</dbReference>
<feature type="transmembrane region" description="Helical" evidence="8">
    <location>
        <begin position="80"/>
        <end position="98"/>
    </location>
</feature>
<evidence type="ECO:0000313" key="9">
    <source>
        <dbReference type="EMBL" id="RYM35508.1"/>
    </source>
</evidence>
<dbReference type="OrthoDB" id="9768187at2"/>
<feature type="transmembrane region" description="Helical" evidence="8">
    <location>
        <begin position="12"/>
        <end position="33"/>
    </location>
</feature>
<evidence type="ECO:0000313" key="10">
    <source>
        <dbReference type="Proteomes" id="UP000293952"/>
    </source>
</evidence>
<feature type="transmembrane region" description="Helical" evidence="8">
    <location>
        <begin position="166"/>
        <end position="190"/>
    </location>
</feature>
<dbReference type="AlphaFoldDB" id="A0A4Q4KPQ1"/>
<comment type="caution">
    <text evidence="9">The sequence shown here is derived from an EMBL/GenBank/DDBJ whole genome shotgun (WGS) entry which is preliminary data.</text>
</comment>
<keyword evidence="3" id="KW-0133">Cell shape</keyword>
<evidence type="ECO:0000256" key="4">
    <source>
        <dbReference type="ARBA" id="ARBA00022989"/>
    </source>
</evidence>